<dbReference type="InterPro" id="IPR023393">
    <property type="entry name" value="START-like_dom_sf"/>
</dbReference>
<dbReference type="Proteomes" id="UP000027195">
    <property type="component" value="Unassembled WGS sequence"/>
</dbReference>
<dbReference type="OrthoDB" id="2320332at2759"/>
<organism evidence="1 2">
    <name type="scientific">Botryobasidium botryosum (strain FD-172 SS1)</name>
    <dbReference type="NCBI Taxonomy" id="930990"/>
    <lineage>
        <taxon>Eukaryota</taxon>
        <taxon>Fungi</taxon>
        <taxon>Dikarya</taxon>
        <taxon>Basidiomycota</taxon>
        <taxon>Agaricomycotina</taxon>
        <taxon>Agaricomycetes</taxon>
        <taxon>Cantharellales</taxon>
        <taxon>Botryobasidiaceae</taxon>
        <taxon>Botryobasidium</taxon>
    </lineage>
</organism>
<reference evidence="2" key="1">
    <citation type="journal article" date="2014" name="Proc. Natl. Acad. Sci. U.S.A.">
        <title>Extensive sampling of basidiomycete genomes demonstrates inadequacy of the white-rot/brown-rot paradigm for wood decay fungi.</title>
        <authorList>
            <person name="Riley R."/>
            <person name="Salamov A.A."/>
            <person name="Brown D.W."/>
            <person name="Nagy L.G."/>
            <person name="Floudas D."/>
            <person name="Held B.W."/>
            <person name="Levasseur A."/>
            <person name="Lombard V."/>
            <person name="Morin E."/>
            <person name="Otillar R."/>
            <person name="Lindquist E.A."/>
            <person name="Sun H."/>
            <person name="LaButti K.M."/>
            <person name="Schmutz J."/>
            <person name="Jabbour D."/>
            <person name="Luo H."/>
            <person name="Baker S.E."/>
            <person name="Pisabarro A.G."/>
            <person name="Walton J.D."/>
            <person name="Blanchette R.A."/>
            <person name="Henrissat B."/>
            <person name="Martin F."/>
            <person name="Cullen D."/>
            <person name="Hibbett D.S."/>
            <person name="Grigoriev I.V."/>
        </authorList>
    </citation>
    <scope>NUCLEOTIDE SEQUENCE [LARGE SCALE GENOMIC DNA]</scope>
    <source>
        <strain evidence="2">FD-172 SS1</strain>
    </source>
</reference>
<gene>
    <name evidence="1" type="ORF">BOTBODRAFT_42084</name>
</gene>
<dbReference type="InParanoid" id="A0A067MUF5"/>
<dbReference type="SUPFAM" id="SSF55961">
    <property type="entry name" value="Bet v1-like"/>
    <property type="match status" value="1"/>
</dbReference>
<dbReference type="Pfam" id="PF08982">
    <property type="entry name" value="AtaL"/>
    <property type="match status" value="1"/>
</dbReference>
<evidence type="ECO:0000313" key="1">
    <source>
        <dbReference type="EMBL" id="KDQ18305.1"/>
    </source>
</evidence>
<keyword evidence="2" id="KW-1185">Reference proteome</keyword>
<dbReference type="Gene3D" id="3.30.530.20">
    <property type="match status" value="1"/>
</dbReference>
<accession>A0A067MUF5</accession>
<dbReference type="STRING" id="930990.A0A067MUF5"/>
<evidence type="ECO:0008006" key="3">
    <source>
        <dbReference type="Google" id="ProtNLM"/>
    </source>
</evidence>
<sequence length="168" mass="18414">MRAVTRTFLVNPPTESVKLSARQVYNGLVAKARDERGFVPLVEDCELLEETETGLLRRTTYKVDENSPGGVAKRPPSLEKVEFYPPTSVDYVIVAPDGGPPLARGYNIVSTGEQGELLITFMLAFGRNGPEDTGPEAEEKAQNLFEALGRGMTTTLKLMRQLAQDGKL</sequence>
<dbReference type="InterPro" id="IPR015075">
    <property type="entry name" value="AtaL"/>
</dbReference>
<dbReference type="HOGENOM" id="CLU_111642_2_0_1"/>
<protein>
    <recommendedName>
        <fullName evidence="3">DUF1857-domain-containing protein</fullName>
    </recommendedName>
</protein>
<name>A0A067MUF5_BOTB1</name>
<evidence type="ECO:0000313" key="2">
    <source>
        <dbReference type="Proteomes" id="UP000027195"/>
    </source>
</evidence>
<dbReference type="AlphaFoldDB" id="A0A067MUF5"/>
<dbReference type="EMBL" id="KL198021">
    <property type="protein sequence ID" value="KDQ18305.1"/>
    <property type="molecule type" value="Genomic_DNA"/>
</dbReference>
<proteinExistence type="predicted"/>